<dbReference type="InterPro" id="IPR046341">
    <property type="entry name" value="SET_dom_sf"/>
</dbReference>
<dbReference type="Pfam" id="PF20178">
    <property type="entry name" value="ToxA_N"/>
    <property type="match status" value="1"/>
</dbReference>
<evidence type="ECO:0000259" key="2">
    <source>
        <dbReference type="Pfam" id="PF20178"/>
    </source>
</evidence>
<feature type="region of interest" description="Disordered" evidence="1">
    <location>
        <begin position="1026"/>
        <end position="1069"/>
    </location>
</feature>
<evidence type="ECO:0000313" key="3">
    <source>
        <dbReference type="EMBL" id="OIN05487.1"/>
    </source>
</evidence>
<gene>
    <name evidence="3" type="ORF">BFN10_23330</name>
</gene>
<dbReference type="InterPro" id="IPR046673">
    <property type="entry name" value="ToxA_N"/>
</dbReference>
<sequence length="1322" mass="148130">METQMSSNPAPPLVTPDAHAAFIQTQLPTWLTDSPADTRAALRANLLKSNQSRHKIQELLRQLQSPEAFAFPLFEQALRREYLTLLNAKTSVLVREWKNHHLFGLLRTHARTTEQSLLEAALQNFEASEAEDGGMETGTELFNITQDSRFPSLISATLFAGFCRKLDLGGQYLKHIRTVISTNLSVRRFFREHEQQRFNVALHLAYLKKKMPETLYEELVELSERGHHVAFDCFHLTLGGVVLPDVLVIVDVRAETGPLLYTPEDPIEALRQHPSMDDLETQLVKRLMRPDYLAFFKRLAPVHQRESLLHVKPMWIDWLPIGSPGKIKPAQLDKPLTLTKITGNLFHAIILRRFSQIESDACEVAVPTAQVDAISRQKRLQFYADLGKSLLFFAASFVPIVGEVLLVVTAAQLIGTVYNGFAAWSRGDSQQALDDLLDVVDNVAMAVATAGVIKAGRFTAGLVKVQVRNQGWRLWHSDLEPYQHPATLPEHVVADKQGIYQYQQQSYLKLDDHPHAIQRSPDGTRWELSHPSDPHAYSPPLLNNEAGGWRHVHETPEDWDTLKLIKRLGPDAANITQPSVEPILLISGLDSTTLRQAHQEMVRPAPLLCDTVTHFNLDQEINDFNLSRAEGTSVTAHSPLIQAHLLTSLPEWPATYGLKVVDQQQQTVMQFGQGNVEIKVSEDRFRKGELLHAIEAQMPQTAFNNLLPSSPIDYFSKTENLALRLSKQAAQKKQWLFSQLNAANEAAVTPTEKSLRTLMPQLSKRHLEEIERTLPASKRQRLQAGDSLDPVSLEEADHYTKMAKVAQLQESIFLNTLRNRESVQLMLYTLEQIPGWPGSRRIDVYDDSTEGPLLGSIGNADAPSSHTLIRKGELYALHASPDTLPPPLTDLPHAIEQTLSPLEHRALLRQSGADSFEQALHKSGKSLMASSLPRLRGKPLTLETRPSAGLPLDPLFAEPTPPAELTRLADQTFQAPPLPDGSFRYYVQDEQNYYQIKKDPQGWRLVDARSRFRAYSPYLRKNANGGWEIDPAKGGLPGGGGSPAPSLESVDSIDGYGSAHSSNSYGSAEEGTVDALYTPQELAYMRTERSYQHSQNYRRIYDRANCGRYPLRDENGQPMRIRLMQVQGKSLTSGTVFSKDQLLPYIRWEGYENVARLYEDKLEVLPFTAAHQKFPQEAAMIGEATVITRRPLSKGEALGVYGGDILPFFVAKARRDPYLMAVKDVRPVSPHALNTQPVLSGDNALSRINTIFEYEADVPVRQAASGYNVEAAQFRVQAQVGNRQDQMILTGLFASESIPAGTELRWNYQYDEATIRALFARP</sequence>
<organism evidence="3 4">
    <name type="scientific">Pseudomonas extremorientalis</name>
    <dbReference type="NCBI Taxonomy" id="169669"/>
    <lineage>
        <taxon>Bacteria</taxon>
        <taxon>Pseudomonadati</taxon>
        <taxon>Pseudomonadota</taxon>
        <taxon>Gammaproteobacteria</taxon>
        <taxon>Pseudomonadales</taxon>
        <taxon>Pseudomonadaceae</taxon>
        <taxon>Pseudomonas</taxon>
    </lineage>
</organism>
<proteinExistence type="predicted"/>
<dbReference type="Proteomes" id="UP000181686">
    <property type="component" value="Unassembled WGS sequence"/>
</dbReference>
<evidence type="ECO:0000313" key="4">
    <source>
        <dbReference type="Proteomes" id="UP000181686"/>
    </source>
</evidence>
<dbReference type="EMBL" id="MDGK01000056">
    <property type="protein sequence ID" value="OIN05487.1"/>
    <property type="molecule type" value="Genomic_DNA"/>
</dbReference>
<evidence type="ECO:0000256" key="1">
    <source>
        <dbReference type="SAM" id="MobiDB-lite"/>
    </source>
</evidence>
<dbReference type="SUPFAM" id="SSF82199">
    <property type="entry name" value="SET domain"/>
    <property type="match status" value="1"/>
</dbReference>
<accession>A0A1S2TC63</accession>
<reference evidence="3 4" key="1">
    <citation type="submission" date="2016-08" db="EMBL/GenBank/DDBJ databases">
        <title>Draft genome sequence of the type strain of Pseudomonas extremorientalis LMG 19695T isolated from drinking water reservoir.</title>
        <authorList>
            <person name="Tambong J.T."/>
        </authorList>
    </citation>
    <scope>NUCLEOTIDE SEQUENCE [LARGE SCALE GENOMIC DNA]</scope>
    <source>
        <strain evidence="3 4">LMG 19695</strain>
    </source>
</reference>
<name>A0A1S2TC63_9PSED</name>
<feature type="domain" description="Dermonecrotic toxin N-terminal" evidence="2">
    <location>
        <begin position="60"/>
        <end position="301"/>
    </location>
</feature>
<comment type="caution">
    <text evidence="3">The sequence shown here is derived from an EMBL/GenBank/DDBJ whole genome shotgun (WGS) entry which is preliminary data.</text>
</comment>
<protein>
    <recommendedName>
        <fullName evidence="2">Dermonecrotic toxin N-terminal domain-containing protein</fullName>
    </recommendedName>
</protein>